<evidence type="ECO:0008006" key="5">
    <source>
        <dbReference type="Google" id="ProtNLM"/>
    </source>
</evidence>
<evidence type="ECO:0000256" key="1">
    <source>
        <dbReference type="SAM" id="MobiDB-lite"/>
    </source>
</evidence>
<feature type="transmembrane region" description="Helical" evidence="2">
    <location>
        <begin position="364"/>
        <end position="381"/>
    </location>
</feature>
<protein>
    <recommendedName>
        <fullName evidence="5">Acyltransferase 3 domain-containing protein</fullName>
    </recommendedName>
</protein>
<feature type="transmembrane region" description="Helical" evidence="2">
    <location>
        <begin position="305"/>
        <end position="328"/>
    </location>
</feature>
<keyword evidence="2" id="KW-1133">Transmembrane helix</keyword>
<feature type="transmembrane region" description="Helical" evidence="2">
    <location>
        <begin position="113"/>
        <end position="132"/>
    </location>
</feature>
<feature type="transmembrane region" description="Helical" evidence="2">
    <location>
        <begin position="432"/>
        <end position="453"/>
    </location>
</feature>
<dbReference type="AlphaFoldDB" id="A0A9P4Q0K8"/>
<reference evidence="3" key="1">
    <citation type="journal article" date="2020" name="Stud. Mycol.">
        <title>101 Dothideomycetes genomes: a test case for predicting lifestyles and emergence of pathogens.</title>
        <authorList>
            <person name="Haridas S."/>
            <person name="Albert R."/>
            <person name="Binder M."/>
            <person name="Bloem J."/>
            <person name="Labutti K."/>
            <person name="Salamov A."/>
            <person name="Andreopoulos B."/>
            <person name="Baker S."/>
            <person name="Barry K."/>
            <person name="Bills G."/>
            <person name="Bluhm B."/>
            <person name="Cannon C."/>
            <person name="Castanera R."/>
            <person name="Culley D."/>
            <person name="Daum C."/>
            <person name="Ezra D."/>
            <person name="Gonzalez J."/>
            <person name="Henrissat B."/>
            <person name="Kuo A."/>
            <person name="Liang C."/>
            <person name="Lipzen A."/>
            <person name="Lutzoni F."/>
            <person name="Magnuson J."/>
            <person name="Mondo S."/>
            <person name="Nolan M."/>
            <person name="Ohm R."/>
            <person name="Pangilinan J."/>
            <person name="Park H.-J."/>
            <person name="Ramirez L."/>
            <person name="Alfaro M."/>
            <person name="Sun H."/>
            <person name="Tritt A."/>
            <person name="Yoshinaga Y."/>
            <person name="Zwiers L.-H."/>
            <person name="Turgeon B."/>
            <person name="Goodwin S."/>
            <person name="Spatafora J."/>
            <person name="Crous P."/>
            <person name="Grigoriev I."/>
        </authorList>
    </citation>
    <scope>NUCLEOTIDE SEQUENCE</scope>
    <source>
        <strain evidence="3">CBS 116435</strain>
    </source>
</reference>
<name>A0A9P4Q0K8_9PEZI</name>
<organism evidence="3 4">
    <name type="scientific">Polychaeton citri CBS 116435</name>
    <dbReference type="NCBI Taxonomy" id="1314669"/>
    <lineage>
        <taxon>Eukaryota</taxon>
        <taxon>Fungi</taxon>
        <taxon>Dikarya</taxon>
        <taxon>Ascomycota</taxon>
        <taxon>Pezizomycotina</taxon>
        <taxon>Dothideomycetes</taxon>
        <taxon>Dothideomycetidae</taxon>
        <taxon>Capnodiales</taxon>
        <taxon>Capnodiaceae</taxon>
        <taxon>Polychaeton</taxon>
    </lineage>
</organism>
<evidence type="ECO:0000256" key="2">
    <source>
        <dbReference type="SAM" id="Phobius"/>
    </source>
</evidence>
<gene>
    <name evidence="3" type="ORF">K431DRAFT_233533</name>
</gene>
<sequence>MDNKSNADLLQNAEVPTERQPLQAEKKGLAGWLDAKLPGGATRSRDEGEAENYDAAQDYLTGLRGVLAIMTFLWMFLQTFAPATVKGAVNDTGPDYQLALRKSLSVLFWNDSLIYSSIIFLSARTICLPFLLNSTKTQLASCVLRRGVKLWIPCAASLVTVYIVFTKALGGNQFLYDFQSLTSNYSMHADIYIMPSSLVNFNSLFNVFWISHNVSYQAGSWAFPTQTLWIVSTVFQQSYTVFAAMVVIPFTRASWRIWGAILFILTAWWVYSWAWFSITGLLIADLVINMDLKRKLHRPLPYLHFPAWLLAFPLMAAGFAMQFVWVAARPDLMNAELSYHTGIYNYAGLYTWNDTTAPQLRADIYLIIVGFFVLLEAFTWMQKAFGNPLFVYLGKRSYSYFLIQSIIMYSLGVKTCVNIVDGDLTQYPRATGIVFIACLLVTIPAAEIFYWLFDKPAKWFGRAIFNWIRE</sequence>
<proteinExistence type="predicted"/>
<dbReference type="Proteomes" id="UP000799441">
    <property type="component" value="Unassembled WGS sequence"/>
</dbReference>
<feature type="transmembrane region" description="Helical" evidence="2">
    <location>
        <begin position="257"/>
        <end position="284"/>
    </location>
</feature>
<evidence type="ECO:0000313" key="4">
    <source>
        <dbReference type="Proteomes" id="UP000799441"/>
    </source>
</evidence>
<keyword evidence="2" id="KW-0472">Membrane</keyword>
<feature type="transmembrane region" description="Helical" evidence="2">
    <location>
        <begin position="66"/>
        <end position="85"/>
    </location>
</feature>
<keyword evidence="2" id="KW-0812">Transmembrane</keyword>
<dbReference type="EMBL" id="MU003848">
    <property type="protein sequence ID" value="KAF2717275.1"/>
    <property type="molecule type" value="Genomic_DNA"/>
</dbReference>
<feature type="transmembrane region" description="Helical" evidence="2">
    <location>
        <begin position="152"/>
        <end position="171"/>
    </location>
</feature>
<keyword evidence="4" id="KW-1185">Reference proteome</keyword>
<evidence type="ECO:0000313" key="3">
    <source>
        <dbReference type="EMBL" id="KAF2717275.1"/>
    </source>
</evidence>
<accession>A0A9P4Q0K8</accession>
<comment type="caution">
    <text evidence="3">The sequence shown here is derived from an EMBL/GenBank/DDBJ whole genome shotgun (WGS) entry which is preliminary data.</text>
</comment>
<feature type="transmembrane region" description="Helical" evidence="2">
    <location>
        <begin position="401"/>
        <end position="420"/>
    </location>
</feature>
<feature type="transmembrane region" description="Helical" evidence="2">
    <location>
        <begin position="229"/>
        <end position="251"/>
    </location>
</feature>
<dbReference type="OrthoDB" id="3363151at2759"/>
<feature type="region of interest" description="Disordered" evidence="1">
    <location>
        <begin position="1"/>
        <end position="25"/>
    </location>
</feature>